<dbReference type="STRING" id="1193181.BN10_970004"/>
<dbReference type="Pfam" id="PF03372">
    <property type="entry name" value="Exo_endo_phos"/>
    <property type="match status" value="1"/>
</dbReference>
<dbReference type="EMBL" id="CAIZ01000171">
    <property type="protein sequence ID" value="CCH71499.1"/>
    <property type="molecule type" value="Genomic_DNA"/>
</dbReference>
<accession>N0E6G4</accession>
<proteinExistence type="predicted"/>
<gene>
    <name evidence="2" type="ORF">BN10_970004</name>
</gene>
<dbReference type="InterPro" id="IPR036691">
    <property type="entry name" value="Endo/exonu/phosph_ase_sf"/>
</dbReference>
<dbReference type="InterPro" id="IPR005135">
    <property type="entry name" value="Endo/exonuclease/phosphatase"/>
</dbReference>
<name>N0E6G4_9MICO</name>
<feature type="domain" description="Endonuclease/exonuclease/phosphatase" evidence="1">
    <location>
        <begin position="6"/>
        <end position="249"/>
    </location>
</feature>
<dbReference type="HOGENOM" id="CLU_1076325_0_0_11"/>
<evidence type="ECO:0000313" key="2">
    <source>
        <dbReference type="EMBL" id="CCH71499.1"/>
    </source>
</evidence>
<reference evidence="2 3" key="1">
    <citation type="journal article" date="2013" name="ISME J.">
        <title>A metabolic model for members of the genus Tetrasphaera involved in enhanced biological phosphorus removal.</title>
        <authorList>
            <person name="Kristiansen R."/>
            <person name="Nguyen H.T.T."/>
            <person name="Saunders A.M."/>
            <person name="Nielsen J.L."/>
            <person name="Wimmer R."/>
            <person name="Le V.Q."/>
            <person name="McIlroy S.J."/>
            <person name="Petrovski S."/>
            <person name="Seviour R.J."/>
            <person name="Calteau A."/>
            <person name="Nielsen K.L."/>
            <person name="Nielsen P.H."/>
        </authorList>
    </citation>
    <scope>NUCLEOTIDE SEQUENCE [LARGE SCALE GENOMIC DNA]</scope>
    <source>
        <strain evidence="2 3">Lp2</strain>
    </source>
</reference>
<evidence type="ECO:0000313" key="3">
    <source>
        <dbReference type="Proteomes" id="UP000013167"/>
    </source>
</evidence>
<protein>
    <recommendedName>
        <fullName evidence="1">Endonuclease/exonuclease/phosphatase domain-containing protein</fullName>
    </recommendedName>
</protein>
<sequence length="265" mass="30174">MKLICWNMAAAYGYDRERHERAWRWLNEQDADVALVQEVVPHEEHLSNWGSVIFKGKYKKHGCAVLVREGGYRAWTPSADQPWLQRIGGAVAVAEPVDSTLPWLVSVHSDAMGIYEIGRKYHPWYDAMPSTDGIPRCSETEIWEVEAAAHELRPILSGSPFLCGGDLNSALLFDSPRSQENARLFSNLADQGYVDTRPRHWTDEVQTFFREGRRPFQLDHVFADAKTESLVTSWRVLREPVESHDASDHAPIEIVIGHERDIQIG</sequence>
<dbReference type="Gene3D" id="3.60.10.10">
    <property type="entry name" value="Endonuclease/exonuclease/phosphatase"/>
    <property type="match status" value="1"/>
</dbReference>
<dbReference type="OrthoDB" id="5182488at2"/>
<organism evidence="2 3">
    <name type="scientific">Phycicoccus elongatus Lp2</name>
    <dbReference type="NCBI Taxonomy" id="1193181"/>
    <lineage>
        <taxon>Bacteria</taxon>
        <taxon>Bacillati</taxon>
        <taxon>Actinomycetota</taxon>
        <taxon>Actinomycetes</taxon>
        <taxon>Micrococcales</taxon>
        <taxon>Intrasporangiaceae</taxon>
        <taxon>Phycicoccus</taxon>
    </lineage>
</organism>
<dbReference type="SUPFAM" id="SSF56219">
    <property type="entry name" value="DNase I-like"/>
    <property type="match status" value="1"/>
</dbReference>
<evidence type="ECO:0000259" key="1">
    <source>
        <dbReference type="Pfam" id="PF03372"/>
    </source>
</evidence>
<dbReference type="eggNOG" id="COG0708">
    <property type="taxonomic scope" value="Bacteria"/>
</dbReference>
<keyword evidence="3" id="KW-1185">Reference proteome</keyword>
<dbReference type="Proteomes" id="UP000013167">
    <property type="component" value="Unassembled WGS sequence"/>
</dbReference>
<dbReference type="AlphaFoldDB" id="N0E6G4"/>
<dbReference type="RefSeq" id="WP_010851325.1">
    <property type="nucleotide sequence ID" value="NZ_HF570956.1"/>
</dbReference>
<dbReference type="GO" id="GO:0003824">
    <property type="term" value="F:catalytic activity"/>
    <property type="evidence" value="ECO:0007669"/>
    <property type="project" value="InterPro"/>
</dbReference>
<comment type="caution">
    <text evidence="2">The sequence shown here is derived from an EMBL/GenBank/DDBJ whole genome shotgun (WGS) entry which is preliminary data.</text>
</comment>